<reference evidence="3 4" key="1">
    <citation type="submission" date="2015-01" db="EMBL/GenBank/DDBJ databases">
        <title>The Genome Sequence of Rhinocladiella mackenzie CBS 650.93.</title>
        <authorList>
            <consortium name="The Broad Institute Genomics Platform"/>
            <person name="Cuomo C."/>
            <person name="de Hoog S."/>
            <person name="Gorbushina A."/>
            <person name="Stielow B."/>
            <person name="Teixiera M."/>
            <person name="Abouelleil A."/>
            <person name="Chapman S.B."/>
            <person name="Priest M."/>
            <person name="Young S.K."/>
            <person name="Wortman J."/>
            <person name="Nusbaum C."/>
            <person name="Birren B."/>
        </authorList>
    </citation>
    <scope>NUCLEOTIDE SEQUENCE [LARGE SCALE GENOMIC DNA]</scope>
    <source>
        <strain evidence="3 4">CBS 650.93</strain>
    </source>
</reference>
<dbReference type="VEuPathDB" id="FungiDB:Z518_00115"/>
<proteinExistence type="predicted"/>
<dbReference type="RefSeq" id="XP_013276173.1">
    <property type="nucleotide sequence ID" value="XM_013420719.1"/>
</dbReference>
<feature type="region of interest" description="Disordered" evidence="1">
    <location>
        <begin position="90"/>
        <end position="113"/>
    </location>
</feature>
<evidence type="ECO:0000313" key="4">
    <source>
        <dbReference type="Proteomes" id="UP000053617"/>
    </source>
</evidence>
<gene>
    <name evidence="3" type="ORF">Z518_00115</name>
</gene>
<dbReference type="GeneID" id="25288186"/>
<dbReference type="InterPro" id="IPR018631">
    <property type="entry name" value="AAA-ATPase-like_dom"/>
</dbReference>
<protein>
    <recommendedName>
        <fullName evidence="2">AAA-ATPase-like domain-containing protein</fullName>
    </recommendedName>
</protein>
<feature type="domain" description="AAA-ATPase-like" evidence="2">
    <location>
        <begin position="131"/>
        <end position="366"/>
    </location>
</feature>
<dbReference type="PANTHER" id="PTHR34825">
    <property type="entry name" value="CONSERVED PROTEIN, WITH A WEAK D-GALACTARATE DEHYDRATASE/ALTRONATE HYDROLASE DOMAIN"/>
    <property type="match status" value="1"/>
</dbReference>
<organism evidence="3 4">
    <name type="scientific">Rhinocladiella mackenziei CBS 650.93</name>
    <dbReference type="NCBI Taxonomy" id="1442369"/>
    <lineage>
        <taxon>Eukaryota</taxon>
        <taxon>Fungi</taxon>
        <taxon>Dikarya</taxon>
        <taxon>Ascomycota</taxon>
        <taxon>Pezizomycotina</taxon>
        <taxon>Eurotiomycetes</taxon>
        <taxon>Chaetothyriomycetidae</taxon>
        <taxon>Chaetothyriales</taxon>
        <taxon>Herpotrichiellaceae</taxon>
        <taxon>Rhinocladiella</taxon>
    </lineage>
</organism>
<accession>A0A0D2G3D0</accession>
<dbReference type="Proteomes" id="UP000053617">
    <property type="component" value="Unassembled WGS sequence"/>
</dbReference>
<sequence length="767" mass="87867">MDNPKQASHSKLAIDEINEWNASDLLKWIEQERRGLLKGEDLERFKTAKINKNTLVNHAGDMGFFRNECELPVGISESLAMLASEVAKGKTASPGTRKRKYAREMAPSPKRNRVDNGGLIINGELGYFRSGATNFPDLLQREGQAYFDRTGYISKLGKLDKFMLFCRPPRFGKTLTIKMLEHFHGLQYADEHRWLYKGLDVQKDIDERKVSPGKYFVLKFDFSKINPHPDLTEANEALIKMLNFSIKWFYNAYTAYLGGDFEALCQGIDSKEPNISLEACVDSVQGAIKNDEQLAGIEGIYVLVDEYDAFPNNYLEPPKTVGRPKIAWEDTAVGRTFKSFWATIKSLGADGIIQRVFITGISPLSLSVLGSGFNVARNMSFDKDLAGLCGLTYSDLEDALKGIYEDPEVYNGFLSEMTKFFHGYHFCNDETVETVYNTETCLAYLQCRIERTTPETRDPENSEVSEQFLKRFAASTPVIRDFEKALECDGKGNFMPVEYDRFRPEFTLRDLNEDEDYSSWRSLTIYFGGLTFHPEKPTTHLKIPNRVAADRIALAVLRKYGLCNSLSEALRYLVDYGELEQTLGCYRELMMQRDVTTQDLTQTHEAAHRDSFYFSLLQNHFLAPRAEFKVIKPNKTNGRIDLIIQIPGQLIVTEWKFYRINFLNIEAGDRNADLAKADILRDYKLSEILQLRFDTWDMYHQGTIRSWVMANEARQLRDYIKSTEIQQKVEKDSLELQAHLVIVVGSRHILLWDMDKEGNLAAEPRLV</sequence>
<dbReference type="EMBL" id="KN847475">
    <property type="protein sequence ID" value="KIX09037.1"/>
    <property type="molecule type" value="Genomic_DNA"/>
</dbReference>
<evidence type="ECO:0000313" key="3">
    <source>
        <dbReference type="EMBL" id="KIX09037.1"/>
    </source>
</evidence>
<dbReference type="Pfam" id="PF09820">
    <property type="entry name" value="AAA-ATPase_like"/>
    <property type="match status" value="1"/>
</dbReference>
<evidence type="ECO:0000256" key="1">
    <source>
        <dbReference type="SAM" id="MobiDB-lite"/>
    </source>
</evidence>
<dbReference type="OrthoDB" id="5329361at2759"/>
<keyword evidence="4" id="KW-1185">Reference proteome</keyword>
<evidence type="ECO:0000259" key="2">
    <source>
        <dbReference type="Pfam" id="PF09820"/>
    </source>
</evidence>
<dbReference type="AlphaFoldDB" id="A0A0D2G3D0"/>
<dbReference type="HOGENOM" id="CLU_425868_0_0_1"/>
<dbReference type="PANTHER" id="PTHR34825:SF1">
    <property type="entry name" value="AAA-ATPASE-LIKE DOMAIN-CONTAINING PROTEIN"/>
    <property type="match status" value="1"/>
</dbReference>
<name>A0A0D2G3D0_9EURO</name>